<gene>
    <name evidence="2" type="ORF">AAJ76_140004215</name>
</gene>
<comment type="caution">
    <text evidence="2">The sequence shown here is derived from an EMBL/GenBank/DDBJ whole genome shotgun (WGS) entry which is preliminary data.</text>
</comment>
<feature type="transmembrane region" description="Helical" evidence="1">
    <location>
        <begin position="21"/>
        <end position="39"/>
    </location>
</feature>
<dbReference type="VEuPathDB" id="MicrosporidiaDB:NCER_101619"/>
<dbReference type="VEuPathDB" id="MicrosporidiaDB:AAJ76_140004215"/>
<reference evidence="2 3" key="1">
    <citation type="journal article" date="2015" name="Environ. Microbiol.">
        <title>Genome analyses suggest the presence of polyploidy and recent human-driven expansions in eight global populations of the honeybee pathogen Nosema ceranae.</title>
        <authorList>
            <person name="Pelin A."/>
            <person name="Selman M."/>
            <person name="Aris-Brosou S."/>
            <person name="Farinelli L."/>
            <person name="Corradi N."/>
        </authorList>
    </citation>
    <scope>NUCLEOTIDE SEQUENCE [LARGE SCALE GENOMIC DNA]</scope>
    <source>
        <strain evidence="2 3">PA08 1199</strain>
    </source>
</reference>
<protein>
    <submittedName>
        <fullName evidence="2">Uncharacterized protein</fullName>
    </submittedName>
</protein>
<dbReference type="GeneID" id="36318933"/>
<keyword evidence="1" id="KW-0472">Membrane</keyword>
<dbReference type="EMBL" id="JPQZ01000014">
    <property type="protein sequence ID" value="KKO75674.1"/>
    <property type="molecule type" value="Genomic_DNA"/>
</dbReference>
<sequence length="211" mass="24737">MKLNQKSKDICTKPENFIDKFFFITSAKACAIMILYNALSKDTIKDIIDMITSDKSSFYYKALVFWLKYNTSRLPIEINNHANNTYLNYKSLVFEKKLSRVEAKRVKIFFNVLAKCEFITVSNMNELFYTFIICKAYAENYHPRSLICNSNLHTMKMFGLAFLGFNQAPLDILKIFCTVFKEYKKFMDAIDLNKPNSVYGIITRETNKMIR</sequence>
<evidence type="ECO:0000313" key="3">
    <source>
        <dbReference type="Proteomes" id="UP000034350"/>
    </source>
</evidence>
<keyword evidence="1" id="KW-1133">Transmembrane helix</keyword>
<evidence type="ECO:0000256" key="1">
    <source>
        <dbReference type="SAM" id="Phobius"/>
    </source>
</evidence>
<keyword evidence="1" id="KW-0812">Transmembrane</keyword>
<keyword evidence="3" id="KW-1185">Reference proteome</keyword>
<organism evidence="2 3">
    <name type="scientific">Vairimorpha ceranae</name>
    <dbReference type="NCBI Taxonomy" id="40302"/>
    <lineage>
        <taxon>Eukaryota</taxon>
        <taxon>Fungi</taxon>
        <taxon>Fungi incertae sedis</taxon>
        <taxon>Microsporidia</taxon>
        <taxon>Nosematidae</taxon>
        <taxon>Vairimorpha</taxon>
    </lineage>
</organism>
<dbReference type="AlphaFoldDB" id="A0A0F9ZDR8"/>
<evidence type="ECO:0000313" key="2">
    <source>
        <dbReference type="EMBL" id="KKO75674.1"/>
    </source>
</evidence>
<dbReference type="RefSeq" id="XP_024331416.1">
    <property type="nucleotide sequence ID" value="XM_024474030.1"/>
</dbReference>
<accession>A0A0F9ZDR8</accession>
<name>A0A0F9ZDR8_9MICR</name>
<proteinExistence type="predicted"/>
<dbReference type="Proteomes" id="UP000034350">
    <property type="component" value="Unassembled WGS sequence"/>
</dbReference>